<dbReference type="PANTHER" id="PTHR31723:SF4">
    <property type="entry name" value="PATHOGENESIS-RELATED FAMILY PROTEIN"/>
    <property type="match status" value="1"/>
</dbReference>
<evidence type="ECO:0000313" key="2">
    <source>
        <dbReference type="Proteomes" id="UP001140949"/>
    </source>
</evidence>
<organism evidence="1 2">
    <name type="scientific">Iris pallida</name>
    <name type="common">Sweet iris</name>
    <dbReference type="NCBI Taxonomy" id="29817"/>
    <lineage>
        <taxon>Eukaryota</taxon>
        <taxon>Viridiplantae</taxon>
        <taxon>Streptophyta</taxon>
        <taxon>Embryophyta</taxon>
        <taxon>Tracheophyta</taxon>
        <taxon>Spermatophyta</taxon>
        <taxon>Magnoliopsida</taxon>
        <taxon>Liliopsida</taxon>
        <taxon>Asparagales</taxon>
        <taxon>Iridaceae</taxon>
        <taxon>Iridoideae</taxon>
        <taxon>Irideae</taxon>
        <taxon>Iris</taxon>
    </lineage>
</organism>
<dbReference type="EMBL" id="JANAVB010031417">
    <property type="protein sequence ID" value="KAJ6811920.1"/>
    <property type="molecule type" value="Genomic_DNA"/>
</dbReference>
<dbReference type="SUPFAM" id="SSF54427">
    <property type="entry name" value="NTF2-like"/>
    <property type="match status" value="1"/>
</dbReference>
<dbReference type="InterPro" id="IPR053218">
    <property type="entry name" value="Pathogen-related_defense"/>
</dbReference>
<dbReference type="Gene3D" id="3.10.450.50">
    <property type="match status" value="1"/>
</dbReference>
<dbReference type="AlphaFoldDB" id="A0AAX6F662"/>
<reference evidence="1" key="1">
    <citation type="journal article" date="2023" name="GigaByte">
        <title>Genome assembly of the bearded iris, Iris pallida Lam.</title>
        <authorList>
            <person name="Bruccoleri R.E."/>
            <person name="Oakeley E.J."/>
            <person name="Faust A.M.E."/>
            <person name="Altorfer M."/>
            <person name="Dessus-Babus S."/>
            <person name="Burckhardt D."/>
            <person name="Oertli M."/>
            <person name="Naumann U."/>
            <person name="Petersen F."/>
            <person name="Wong J."/>
        </authorList>
    </citation>
    <scope>NUCLEOTIDE SEQUENCE</scope>
    <source>
        <strain evidence="1">GSM-AAB239-AS_SAM_17_03QT</strain>
    </source>
</reference>
<accession>A0AAX6F662</accession>
<keyword evidence="2" id="KW-1185">Reference proteome</keyword>
<evidence type="ECO:0000313" key="1">
    <source>
        <dbReference type="EMBL" id="KAJ6811920.1"/>
    </source>
</evidence>
<comment type="caution">
    <text evidence="1">The sequence shown here is derived from an EMBL/GenBank/DDBJ whole genome shotgun (WGS) entry which is preliminary data.</text>
</comment>
<protein>
    <submittedName>
        <fullName evidence="1">Pathogen-related protein</fullName>
    </submittedName>
</protein>
<gene>
    <name evidence="1" type="ORF">M6B38_151370</name>
</gene>
<dbReference type="InterPro" id="IPR032710">
    <property type="entry name" value="NTF2-like_dom_sf"/>
</dbReference>
<dbReference type="PANTHER" id="PTHR31723">
    <property type="entry name" value="PATHOGENESIS-RELATED FAMILY PROTEIN"/>
    <property type="match status" value="1"/>
</dbReference>
<sequence length="253" mass="28414">MEKTSADYDHAEAEAEAAAAADKYRSHMFGEGEKDTRWRHGAPPNYDAVNKLFEQGRTQEWPKGSLEETVQNAIKTWEMELSHKILLQDFKTINPQKFRFIVNGRKGLSSEETLELGSYNALLQSSLPEDLQGYKADKESNESSHEVFRTAFPRGFAWEVLEVYSGPPVIAFKFRHWGYMEGPYKGHAPTGELVEFTGVAVLKVDESLRAEDVEIYYDPGELLGGLMKGPPLHGNEADAVASSLESCPFFKET</sequence>
<dbReference type="Proteomes" id="UP001140949">
    <property type="component" value="Unassembled WGS sequence"/>
</dbReference>
<proteinExistence type="predicted"/>
<name>A0AAX6F662_IRIPA</name>
<reference evidence="1" key="2">
    <citation type="submission" date="2023-04" db="EMBL/GenBank/DDBJ databases">
        <authorList>
            <person name="Bruccoleri R.E."/>
            <person name="Oakeley E.J."/>
            <person name="Faust A.-M."/>
            <person name="Dessus-Babus S."/>
            <person name="Altorfer M."/>
            <person name="Burckhardt D."/>
            <person name="Oertli M."/>
            <person name="Naumann U."/>
            <person name="Petersen F."/>
            <person name="Wong J."/>
        </authorList>
    </citation>
    <scope>NUCLEOTIDE SEQUENCE</scope>
    <source>
        <strain evidence="1">GSM-AAB239-AS_SAM_17_03QT</strain>
        <tissue evidence="1">Leaf</tissue>
    </source>
</reference>